<feature type="signal peptide" evidence="1">
    <location>
        <begin position="1"/>
        <end position="25"/>
    </location>
</feature>
<keyword evidence="1" id="KW-0732">Signal</keyword>
<evidence type="ECO:0000313" key="2">
    <source>
        <dbReference type="EMBL" id="MTH30776.1"/>
    </source>
</evidence>
<organism evidence="2 3">
    <name type="scientific">Myroides pelagicus</name>
    <dbReference type="NCBI Taxonomy" id="270914"/>
    <lineage>
        <taxon>Bacteria</taxon>
        <taxon>Pseudomonadati</taxon>
        <taxon>Bacteroidota</taxon>
        <taxon>Flavobacteriia</taxon>
        <taxon>Flavobacteriales</taxon>
        <taxon>Flavobacteriaceae</taxon>
        <taxon>Myroides</taxon>
    </lineage>
</organism>
<evidence type="ECO:0008006" key="4">
    <source>
        <dbReference type="Google" id="ProtNLM"/>
    </source>
</evidence>
<dbReference type="AlphaFoldDB" id="A0A7K1GPK1"/>
<dbReference type="RefSeq" id="WP_155036752.1">
    <property type="nucleotide sequence ID" value="NZ_JBHTIG010000016.1"/>
</dbReference>
<comment type="caution">
    <text evidence="2">The sequence shown here is derived from an EMBL/GenBank/DDBJ whole genome shotgun (WGS) entry which is preliminary data.</text>
</comment>
<gene>
    <name evidence="2" type="ORF">GJV77_12860</name>
</gene>
<proteinExistence type="predicted"/>
<accession>A0A7K1GPK1</accession>
<evidence type="ECO:0000313" key="3">
    <source>
        <dbReference type="Proteomes" id="UP000488936"/>
    </source>
</evidence>
<evidence type="ECO:0000256" key="1">
    <source>
        <dbReference type="SAM" id="SignalP"/>
    </source>
</evidence>
<protein>
    <recommendedName>
        <fullName evidence="4">Carboxypeptidase regulatory-like domain-containing protein</fullName>
    </recommendedName>
</protein>
<dbReference type="Proteomes" id="UP000488936">
    <property type="component" value="Unassembled WGS sequence"/>
</dbReference>
<name>A0A7K1GPK1_9FLAO</name>
<keyword evidence="3" id="KW-1185">Reference proteome</keyword>
<reference evidence="2 3" key="1">
    <citation type="journal article" date="2006" name="Int. J. Syst. Evol. Microbiol.">
        <title>Myroides pelagicus sp. nov., isolated from seawater in Thailand.</title>
        <authorList>
            <person name="Yoon J."/>
            <person name="Maneerat S."/>
            <person name="Kawai F."/>
            <person name="Yokota A."/>
        </authorList>
    </citation>
    <scope>NUCLEOTIDE SEQUENCE [LARGE SCALE GENOMIC DNA]</scope>
    <source>
        <strain evidence="2 3">SM1T</strain>
    </source>
</reference>
<sequence>MNKTKQHLKRLLMLLIGISSLSIVAYDFNQVHTPLSLSENTIEKKLVISTDTNNDIVTGSLVRFTVLDDQQQIVKGAKILVNNTVVSNPWVATSGTVDIKAIKEGYLPSEDLQLYILSETYAIGSLH</sequence>
<dbReference type="EMBL" id="WMJY01000040">
    <property type="protein sequence ID" value="MTH30776.1"/>
    <property type="molecule type" value="Genomic_DNA"/>
</dbReference>
<feature type="chain" id="PRO_5029610198" description="Carboxypeptidase regulatory-like domain-containing protein" evidence="1">
    <location>
        <begin position="26"/>
        <end position="127"/>
    </location>
</feature>